<proteinExistence type="predicted"/>
<accession>A0ABQ5BWQ7</accession>
<evidence type="ECO:0008006" key="4">
    <source>
        <dbReference type="Google" id="ProtNLM"/>
    </source>
</evidence>
<organism evidence="2 3">
    <name type="scientific">Tanacetum coccineum</name>
    <dbReference type="NCBI Taxonomy" id="301880"/>
    <lineage>
        <taxon>Eukaryota</taxon>
        <taxon>Viridiplantae</taxon>
        <taxon>Streptophyta</taxon>
        <taxon>Embryophyta</taxon>
        <taxon>Tracheophyta</taxon>
        <taxon>Spermatophyta</taxon>
        <taxon>Magnoliopsida</taxon>
        <taxon>eudicotyledons</taxon>
        <taxon>Gunneridae</taxon>
        <taxon>Pentapetalae</taxon>
        <taxon>asterids</taxon>
        <taxon>campanulids</taxon>
        <taxon>Asterales</taxon>
        <taxon>Asteraceae</taxon>
        <taxon>Asteroideae</taxon>
        <taxon>Anthemideae</taxon>
        <taxon>Anthemidinae</taxon>
        <taxon>Tanacetum</taxon>
    </lineage>
</organism>
<reference evidence="2" key="2">
    <citation type="submission" date="2022-01" db="EMBL/GenBank/DDBJ databases">
        <authorList>
            <person name="Yamashiro T."/>
            <person name="Shiraishi A."/>
            <person name="Satake H."/>
            <person name="Nakayama K."/>
        </authorList>
    </citation>
    <scope>NUCLEOTIDE SEQUENCE</scope>
</reference>
<dbReference type="Proteomes" id="UP001151760">
    <property type="component" value="Unassembled WGS sequence"/>
</dbReference>
<sequence length="153" mass="17720">MIKEHDQQAKANTTPMKLVYDEYKEENSDSSGTKNLSERLSNETSPHLRRSVRLESRGKSKAKPREEKATPQGRRRERRGSSSNIDDEGNPEDSWEDLSTPYKKPKHTPFTTRITRFKYHEKAKLSRNVKVYEGSKDPKDHLGIFSATVKQEE</sequence>
<evidence type="ECO:0000313" key="3">
    <source>
        <dbReference type="Proteomes" id="UP001151760"/>
    </source>
</evidence>
<protein>
    <recommendedName>
        <fullName evidence="4">Reverse transcriptase domain-containing protein</fullName>
    </recommendedName>
</protein>
<feature type="region of interest" description="Disordered" evidence="1">
    <location>
        <begin position="1"/>
        <end position="109"/>
    </location>
</feature>
<evidence type="ECO:0000313" key="2">
    <source>
        <dbReference type="EMBL" id="GJT18178.1"/>
    </source>
</evidence>
<evidence type="ECO:0000256" key="1">
    <source>
        <dbReference type="SAM" id="MobiDB-lite"/>
    </source>
</evidence>
<reference evidence="2" key="1">
    <citation type="journal article" date="2022" name="Int. J. Mol. Sci.">
        <title>Draft Genome of Tanacetum Coccineum: Genomic Comparison of Closely Related Tanacetum-Family Plants.</title>
        <authorList>
            <person name="Yamashiro T."/>
            <person name="Shiraishi A."/>
            <person name="Nakayama K."/>
            <person name="Satake H."/>
        </authorList>
    </citation>
    <scope>NUCLEOTIDE SEQUENCE</scope>
</reference>
<feature type="compositionally biased region" description="Acidic residues" evidence="1">
    <location>
        <begin position="85"/>
        <end position="96"/>
    </location>
</feature>
<feature type="compositionally biased region" description="Basic and acidic residues" evidence="1">
    <location>
        <begin position="52"/>
        <end position="69"/>
    </location>
</feature>
<keyword evidence="3" id="KW-1185">Reference proteome</keyword>
<name>A0ABQ5BWQ7_9ASTR</name>
<dbReference type="EMBL" id="BQNB010013618">
    <property type="protein sequence ID" value="GJT18178.1"/>
    <property type="molecule type" value="Genomic_DNA"/>
</dbReference>
<comment type="caution">
    <text evidence="2">The sequence shown here is derived from an EMBL/GenBank/DDBJ whole genome shotgun (WGS) entry which is preliminary data.</text>
</comment>
<gene>
    <name evidence="2" type="ORF">Tco_0876884</name>
</gene>